<sequence>MEKRQVVLQDKYLLENGRAIMTGIQALVRLPMVQRRLDQSRGWNTAGFISGYRGSPLGALDQQLVLNRKLLEEHHVRFNPGVNEDLAATSVWGTQQAEVHGQGRYDGVFGLWYGKGPGIDRSGDALRHANLAGTSSRGGVLALMGDDHICESSTTCHQSEFAMMDAMVPVFNPAGVQEILDFGLYGWALSRYSGCWVGLKCIHDTVESTATVDVSADRCNIILPEDYQIPPDGLNIRWPDSPHEQERRLHEYKLDAVRAFVRANRLNRVLMDSQNARIGILSTGKALLDTRLALDELSLGPQEAEALGVRLMQVAMTWPLEPEGILEFSQGLKLIVVIEEKRGVIEPQLKELLYHTADAPQVIGKQDEQGALLFPSAGALDPNHIALTLSDRILERCTPKASSETTALSQLRDRVGKLRERIESSVKI</sequence>
<dbReference type="InterPro" id="IPR009014">
    <property type="entry name" value="Transketo_C/PFOR_II"/>
</dbReference>
<dbReference type="SUPFAM" id="SSF52518">
    <property type="entry name" value="Thiamin diphosphate-binding fold (THDP-binding)"/>
    <property type="match status" value="1"/>
</dbReference>
<accession>A0A382CW74</accession>
<dbReference type="InterPro" id="IPR029061">
    <property type="entry name" value="THDP-binding"/>
</dbReference>
<dbReference type="InterPro" id="IPR002880">
    <property type="entry name" value="Pyrv_Fd/Flavodoxin_OxRdtase_N"/>
</dbReference>
<reference evidence="2" key="1">
    <citation type="submission" date="2018-05" db="EMBL/GenBank/DDBJ databases">
        <authorList>
            <person name="Lanie J.A."/>
            <person name="Ng W.-L."/>
            <person name="Kazmierczak K.M."/>
            <person name="Andrzejewski T.M."/>
            <person name="Davidsen T.M."/>
            <person name="Wayne K.J."/>
            <person name="Tettelin H."/>
            <person name="Glass J.I."/>
            <person name="Rusch D."/>
            <person name="Podicherti R."/>
            <person name="Tsui H.-C.T."/>
            <person name="Winkler M.E."/>
        </authorList>
    </citation>
    <scope>NUCLEOTIDE SEQUENCE</scope>
</reference>
<dbReference type="CDD" id="cd07034">
    <property type="entry name" value="TPP_PYR_PFOR_IOR-alpha_like"/>
    <property type="match status" value="1"/>
</dbReference>
<evidence type="ECO:0008006" key="3">
    <source>
        <dbReference type="Google" id="ProtNLM"/>
    </source>
</evidence>
<evidence type="ECO:0000256" key="1">
    <source>
        <dbReference type="ARBA" id="ARBA00023002"/>
    </source>
</evidence>
<dbReference type="GO" id="GO:0016491">
    <property type="term" value="F:oxidoreductase activity"/>
    <property type="evidence" value="ECO:0007669"/>
    <property type="project" value="UniProtKB-KW"/>
</dbReference>
<dbReference type="SUPFAM" id="SSF52922">
    <property type="entry name" value="TK C-terminal domain-like"/>
    <property type="match status" value="1"/>
</dbReference>
<feature type="non-terminal residue" evidence="2">
    <location>
        <position position="428"/>
    </location>
</feature>
<dbReference type="AlphaFoldDB" id="A0A382CW74"/>
<dbReference type="Gene3D" id="3.40.50.970">
    <property type="match status" value="1"/>
</dbReference>
<gene>
    <name evidence="2" type="ORF">METZ01_LOCUS182417</name>
</gene>
<name>A0A382CW74_9ZZZZ</name>
<keyword evidence="1" id="KW-0560">Oxidoreductase</keyword>
<dbReference type="EMBL" id="UINC01036104">
    <property type="protein sequence ID" value="SVB29563.1"/>
    <property type="molecule type" value="Genomic_DNA"/>
</dbReference>
<proteinExistence type="predicted"/>
<organism evidence="2">
    <name type="scientific">marine metagenome</name>
    <dbReference type="NCBI Taxonomy" id="408172"/>
    <lineage>
        <taxon>unclassified sequences</taxon>
        <taxon>metagenomes</taxon>
        <taxon>ecological metagenomes</taxon>
    </lineage>
</organism>
<protein>
    <recommendedName>
        <fullName evidence="3">Indolepyruvate ferredoxin oxidoreductase family protein</fullName>
    </recommendedName>
</protein>
<evidence type="ECO:0000313" key="2">
    <source>
        <dbReference type="EMBL" id="SVB29563.1"/>
    </source>
</evidence>